<organism evidence="7">
    <name type="scientific">bioreactor metagenome</name>
    <dbReference type="NCBI Taxonomy" id="1076179"/>
    <lineage>
        <taxon>unclassified sequences</taxon>
        <taxon>metagenomes</taxon>
        <taxon>ecological metagenomes</taxon>
    </lineage>
</organism>
<evidence type="ECO:0000256" key="2">
    <source>
        <dbReference type="ARBA" id="ARBA00022475"/>
    </source>
</evidence>
<evidence type="ECO:0000256" key="1">
    <source>
        <dbReference type="ARBA" id="ARBA00004651"/>
    </source>
</evidence>
<proteinExistence type="predicted"/>
<gene>
    <name evidence="7" type="ORF">SDC9_179229</name>
</gene>
<dbReference type="PANTHER" id="PTHR30250:SF21">
    <property type="entry name" value="LIPID II FLIPPASE MURJ"/>
    <property type="match status" value="1"/>
</dbReference>
<dbReference type="EMBL" id="VSSQ01083420">
    <property type="protein sequence ID" value="MPN31754.1"/>
    <property type="molecule type" value="Genomic_DNA"/>
</dbReference>
<evidence type="ECO:0000313" key="7">
    <source>
        <dbReference type="EMBL" id="MPN31754.1"/>
    </source>
</evidence>
<comment type="caution">
    <text evidence="7">The sequence shown here is derived from an EMBL/GenBank/DDBJ whole genome shotgun (WGS) entry which is preliminary data.</text>
</comment>
<keyword evidence="4 6" id="KW-1133">Transmembrane helix</keyword>
<feature type="transmembrane region" description="Helical" evidence="6">
    <location>
        <begin position="69"/>
        <end position="87"/>
    </location>
</feature>
<evidence type="ECO:0000256" key="6">
    <source>
        <dbReference type="SAM" id="Phobius"/>
    </source>
</evidence>
<sequence>MGLCLSLVPIITECFILNRRGELINKIETAMKFSMVVAIPSFLGLFVLAEPILSLVFPGHSDGYPILRYLSISIPFIVIFQTSTSILQGVDKYITPVRNLMVGCIIKFIITFMLVPISHINIYGAIIGTTVGYIISSIMNVRTLEKSLGININYYDIIIKPAYASVLMTIAVIFIYEKSFNLFLSNGLACIISIFSGLLIYSILVIIFKIMSYKYVRERLKGDKRREL</sequence>
<keyword evidence="2" id="KW-1003">Cell membrane</keyword>
<feature type="transmembrane region" description="Helical" evidence="6">
    <location>
        <begin position="33"/>
        <end position="57"/>
    </location>
</feature>
<feature type="transmembrane region" description="Helical" evidence="6">
    <location>
        <begin position="99"/>
        <end position="117"/>
    </location>
</feature>
<dbReference type="PANTHER" id="PTHR30250">
    <property type="entry name" value="PST FAMILY PREDICTED COLANIC ACID TRANSPORTER"/>
    <property type="match status" value="1"/>
</dbReference>
<dbReference type="GO" id="GO:0005886">
    <property type="term" value="C:plasma membrane"/>
    <property type="evidence" value="ECO:0007669"/>
    <property type="project" value="UniProtKB-SubCell"/>
</dbReference>
<name>A0A645H661_9ZZZZ</name>
<evidence type="ECO:0000256" key="4">
    <source>
        <dbReference type="ARBA" id="ARBA00022989"/>
    </source>
</evidence>
<dbReference type="AlphaFoldDB" id="A0A645H661"/>
<keyword evidence="5 6" id="KW-0472">Membrane</keyword>
<feature type="transmembrane region" description="Helical" evidence="6">
    <location>
        <begin position="153"/>
        <end position="176"/>
    </location>
</feature>
<reference evidence="7" key="1">
    <citation type="submission" date="2019-08" db="EMBL/GenBank/DDBJ databases">
        <authorList>
            <person name="Kucharzyk K."/>
            <person name="Murdoch R.W."/>
            <person name="Higgins S."/>
            <person name="Loffler F."/>
        </authorList>
    </citation>
    <scope>NUCLEOTIDE SEQUENCE</scope>
</reference>
<keyword evidence="3 6" id="KW-0812">Transmembrane</keyword>
<protein>
    <submittedName>
        <fullName evidence="7">Uncharacterized protein</fullName>
    </submittedName>
</protein>
<accession>A0A645H661</accession>
<comment type="subcellular location">
    <subcellularLocation>
        <location evidence="1">Cell membrane</location>
        <topology evidence="1">Multi-pass membrane protein</topology>
    </subcellularLocation>
</comment>
<dbReference type="InterPro" id="IPR050833">
    <property type="entry name" value="Poly_Biosynth_Transport"/>
</dbReference>
<feature type="transmembrane region" description="Helical" evidence="6">
    <location>
        <begin position="182"/>
        <end position="211"/>
    </location>
</feature>
<evidence type="ECO:0000256" key="5">
    <source>
        <dbReference type="ARBA" id="ARBA00023136"/>
    </source>
</evidence>
<evidence type="ECO:0000256" key="3">
    <source>
        <dbReference type="ARBA" id="ARBA00022692"/>
    </source>
</evidence>
<feature type="transmembrane region" description="Helical" evidence="6">
    <location>
        <begin position="123"/>
        <end position="141"/>
    </location>
</feature>